<dbReference type="SMART" id="SM00847">
    <property type="entry name" value="HA2"/>
    <property type="match status" value="1"/>
</dbReference>
<keyword evidence="1" id="KW-0547">Nucleotide-binding</keyword>
<dbReference type="InterPro" id="IPR011545">
    <property type="entry name" value="DEAD/DEAH_box_helicase_dom"/>
</dbReference>
<dbReference type="PROSITE" id="PS51194">
    <property type="entry name" value="HELICASE_CTER"/>
    <property type="match status" value="1"/>
</dbReference>
<proteinExistence type="predicted"/>
<keyword evidence="3 8" id="KW-0347">Helicase</keyword>
<feature type="region of interest" description="Disordered" evidence="5">
    <location>
        <begin position="801"/>
        <end position="824"/>
    </location>
</feature>
<dbReference type="Pfam" id="PF00270">
    <property type="entry name" value="DEAD"/>
    <property type="match status" value="1"/>
</dbReference>
<dbReference type="Pfam" id="PF00271">
    <property type="entry name" value="Helicase_C"/>
    <property type="match status" value="1"/>
</dbReference>
<dbReference type="Gene3D" id="1.20.120.1080">
    <property type="match status" value="1"/>
</dbReference>
<evidence type="ECO:0000256" key="4">
    <source>
        <dbReference type="ARBA" id="ARBA00022840"/>
    </source>
</evidence>
<dbReference type="InterPro" id="IPR007502">
    <property type="entry name" value="Helicase-assoc_dom"/>
</dbReference>
<evidence type="ECO:0000313" key="9">
    <source>
        <dbReference type="Proteomes" id="UP001208771"/>
    </source>
</evidence>
<dbReference type="Gene3D" id="3.40.50.300">
    <property type="entry name" value="P-loop containing nucleotide triphosphate hydrolases"/>
    <property type="match status" value="2"/>
</dbReference>
<evidence type="ECO:0000256" key="5">
    <source>
        <dbReference type="SAM" id="MobiDB-lite"/>
    </source>
</evidence>
<keyword evidence="4" id="KW-0067">ATP-binding</keyword>
<keyword evidence="2" id="KW-0378">Hydrolase</keyword>
<dbReference type="NCBIfam" id="TIGR01970">
    <property type="entry name" value="DEAH_box_HrpB"/>
    <property type="match status" value="1"/>
</dbReference>
<dbReference type="PANTHER" id="PTHR43519:SF1">
    <property type="entry name" value="ATP-DEPENDENT RNA HELICASE HRPB"/>
    <property type="match status" value="1"/>
</dbReference>
<dbReference type="PIRSF" id="PIRSF005496">
    <property type="entry name" value="ATP_hel_hrpB"/>
    <property type="match status" value="1"/>
</dbReference>
<dbReference type="RefSeq" id="WP_306412945.1">
    <property type="nucleotide sequence ID" value="NZ_JANFPI010000009.1"/>
</dbReference>
<feature type="domain" description="Helicase ATP-binding" evidence="6">
    <location>
        <begin position="21"/>
        <end position="185"/>
    </location>
</feature>
<protein>
    <submittedName>
        <fullName evidence="8">ATP-dependent helicase HrpB</fullName>
    </submittedName>
</protein>
<dbReference type="EMBL" id="JANFPI010000009">
    <property type="protein sequence ID" value="MCX8999443.1"/>
    <property type="molecule type" value="Genomic_DNA"/>
</dbReference>
<dbReference type="GO" id="GO:0016787">
    <property type="term" value="F:hydrolase activity"/>
    <property type="evidence" value="ECO:0007669"/>
    <property type="project" value="UniProtKB-KW"/>
</dbReference>
<dbReference type="GO" id="GO:0004386">
    <property type="term" value="F:helicase activity"/>
    <property type="evidence" value="ECO:0007669"/>
    <property type="project" value="UniProtKB-KW"/>
</dbReference>
<dbReference type="SMART" id="SM00490">
    <property type="entry name" value="HELICc"/>
    <property type="match status" value="1"/>
</dbReference>
<organism evidence="8 9">
    <name type="scientific">Ectorhizobium quercum</name>
    <dbReference type="NCBI Taxonomy" id="2965071"/>
    <lineage>
        <taxon>Bacteria</taxon>
        <taxon>Pseudomonadati</taxon>
        <taxon>Pseudomonadota</taxon>
        <taxon>Alphaproteobacteria</taxon>
        <taxon>Hyphomicrobiales</taxon>
        <taxon>Rhizobiaceae</taxon>
        <taxon>Ectorhizobium</taxon>
    </lineage>
</organism>
<dbReference type="SMART" id="SM00487">
    <property type="entry name" value="DEXDc"/>
    <property type="match status" value="1"/>
</dbReference>
<evidence type="ECO:0000259" key="6">
    <source>
        <dbReference type="PROSITE" id="PS51192"/>
    </source>
</evidence>
<dbReference type="Pfam" id="PF08482">
    <property type="entry name" value="HrpB_C"/>
    <property type="match status" value="1"/>
</dbReference>
<comment type="caution">
    <text evidence="8">The sequence shown here is derived from an EMBL/GenBank/DDBJ whole genome shotgun (WGS) entry which is preliminary data.</text>
</comment>
<dbReference type="PROSITE" id="PS51192">
    <property type="entry name" value="HELICASE_ATP_BIND_1"/>
    <property type="match status" value="1"/>
</dbReference>
<dbReference type="Pfam" id="PF24473">
    <property type="entry name" value="CON_HrpB"/>
    <property type="match status" value="1"/>
</dbReference>
<dbReference type="AlphaFoldDB" id="A0AAE3SX63"/>
<dbReference type="SUPFAM" id="SSF52540">
    <property type="entry name" value="P-loop containing nucleoside triphosphate hydrolases"/>
    <property type="match status" value="1"/>
</dbReference>
<dbReference type="InterPro" id="IPR010225">
    <property type="entry name" value="HrpB"/>
</dbReference>
<evidence type="ECO:0000313" key="8">
    <source>
        <dbReference type="EMBL" id="MCX8999443.1"/>
    </source>
</evidence>
<evidence type="ECO:0000256" key="2">
    <source>
        <dbReference type="ARBA" id="ARBA00022801"/>
    </source>
</evidence>
<dbReference type="CDD" id="cd17990">
    <property type="entry name" value="DEXHc_HrpB"/>
    <property type="match status" value="1"/>
</dbReference>
<dbReference type="GO" id="GO:0005524">
    <property type="term" value="F:ATP binding"/>
    <property type="evidence" value="ECO:0007669"/>
    <property type="project" value="UniProtKB-KW"/>
</dbReference>
<reference evidence="8" key="1">
    <citation type="submission" date="2022-07" db="EMBL/GenBank/DDBJ databases">
        <title>Ectorhizobium quercum gen.nov., sp. nov.</title>
        <authorList>
            <person name="Ma T."/>
            <person name="Li Y."/>
        </authorList>
    </citation>
    <scope>NUCLEOTIDE SEQUENCE</scope>
    <source>
        <strain evidence="8">BDR2-2</strain>
    </source>
</reference>
<dbReference type="GO" id="GO:0003676">
    <property type="term" value="F:nucleic acid binding"/>
    <property type="evidence" value="ECO:0007669"/>
    <property type="project" value="InterPro"/>
</dbReference>
<dbReference type="PANTHER" id="PTHR43519">
    <property type="entry name" value="ATP-DEPENDENT RNA HELICASE HRPB"/>
    <property type="match status" value="1"/>
</dbReference>
<dbReference type="InterPro" id="IPR014001">
    <property type="entry name" value="Helicase_ATP-bd"/>
</dbReference>
<evidence type="ECO:0000259" key="7">
    <source>
        <dbReference type="PROSITE" id="PS51194"/>
    </source>
</evidence>
<gene>
    <name evidence="8" type="primary">hrpB</name>
    <name evidence="8" type="ORF">NOF55_20270</name>
</gene>
<dbReference type="FunFam" id="3.40.50.300:FF:002125">
    <property type="entry name" value="ATP-dependent helicase HrpB"/>
    <property type="match status" value="1"/>
</dbReference>
<dbReference type="CDD" id="cd18791">
    <property type="entry name" value="SF2_C_RHA"/>
    <property type="match status" value="1"/>
</dbReference>
<dbReference type="InterPro" id="IPR056329">
    <property type="entry name" value="CON_HrpB"/>
</dbReference>
<sequence length="824" mass="88769">MTFSRESLPTLPVSHVLPDIAAALADHGRAVLSAPPGAGKTTLVPLYLLQEPWRSDGRIILLEPRRLAARAAAARMSELAGEAVGALVGYRMRLDNRISARTRIEVVTEGVFARMVLDDPELAGIAAVIFDEFHERSLDADFGLALALDVQSALRPDLRILVMSATLDVARVGELLGNPPAIESMGRSYPIDIRHAERPAGERIEDTMAREIRAVHAAEDGSILAFLPGQAEILRTAERLEGRFGPDTDIVPLYGNLSQKEQDAAIRPAPAGRRKIVLATSIAETSITIDGVRIIVDSGLQRLPVFEPATGITRLETVRVSRASADQRAGRAGRTGPGIAIRLWHAGQTAALPAFTPPQILSSDLSGLVLDMAHWGVKDPAGLSFLDPPPPPAFAEAQALLTLLGALDQNGDLTEAGKRIRSLALPPRLAAMTVSAAADGQAMEACLLGVLLTEQGLGGASPDLEDRLRRFKSDRSSRAESARRLAARLAASLPAATGKAGEPASPGALLIHAFPDRVALQRGGRGRFVLANGRGGELDEAERLSAAEMLVVADLTGRAARPRILAAAEIGRADVERELKSAIRREEQCLFDQKSRQVRARRVTRLGALVLEESPLPRPAGPEAAKALAEGVTLLGLGVLPFGKEAKQLRDRIGFLHRALGEPWPDMSDDALLARLEDWFEPFQQDTRGLDDIRPGTLSDGLMALVPHALQRDLARLAPTHFEAPTGQRHPIHYDGAEPVLTIRVQELFGLKVHPSVGAGRLPLVLELTSPAHRPIQTTRDLPGFWTGSWKDVRAEMRGRYPRHPWPENPAEAAPTTRVKPRGT</sequence>
<accession>A0AAE3SX63</accession>
<evidence type="ECO:0000256" key="3">
    <source>
        <dbReference type="ARBA" id="ARBA00022806"/>
    </source>
</evidence>
<dbReference type="Proteomes" id="UP001208771">
    <property type="component" value="Unassembled WGS sequence"/>
</dbReference>
<evidence type="ECO:0000256" key="1">
    <source>
        <dbReference type="ARBA" id="ARBA00022741"/>
    </source>
</evidence>
<dbReference type="InterPro" id="IPR001650">
    <property type="entry name" value="Helicase_C-like"/>
</dbReference>
<keyword evidence="9" id="KW-1185">Reference proteome</keyword>
<dbReference type="InterPro" id="IPR049614">
    <property type="entry name" value="HrpB_DEXH"/>
</dbReference>
<feature type="domain" description="Helicase C-terminal" evidence="7">
    <location>
        <begin position="207"/>
        <end position="376"/>
    </location>
</feature>
<dbReference type="InterPro" id="IPR013689">
    <property type="entry name" value="RNA_helicase_ATP-dep_HrpB_C"/>
</dbReference>
<dbReference type="InterPro" id="IPR027417">
    <property type="entry name" value="P-loop_NTPase"/>
</dbReference>
<name>A0AAE3SX63_9HYPH</name>